<dbReference type="SUPFAM" id="SSF143975">
    <property type="entry name" value="IlvD/EDD N-terminal domain-like"/>
    <property type="match status" value="1"/>
</dbReference>
<feature type="region of interest" description="Disordered" evidence="6">
    <location>
        <begin position="1"/>
        <end position="27"/>
    </location>
</feature>
<gene>
    <name evidence="9" type="ORF">QTH91_04955</name>
</gene>
<proteinExistence type="inferred from homology"/>
<dbReference type="GO" id="GO:0016829">
    <property type="term" value="F:lyase activity"/>
    <property type="evidence" value="ECO:0007669"/>
    <property type="project" value="UniProtKB-KW"/>
</dbReference>
<keyword evidence="4" id="KW-0411">Iron-sulfur</keyword>
<organism evidence="9 10">
    <name type="scientific">Variovorax dokdonensis</name>
    <dbReference type="NCBI Taxonomy" id="344883"/>
    <lineage>
        <taxon>Bacteria</taxon>
        <taxon>Pseudomonadati</taxon>
        <taxon>Pseudomonadota</taxon>
        <taxon>Betaproteobacteria</taxon>
        <taxon>Burkholderiales</taxon>
        <taxon>Comamonadaceae</taxon>
        <taxon>Variovorax</taxon>
    </lineage>
</organism>
<feature type="domain" description="Dihydroxy-acid/6-phosphogluconate dehydratase C-terminal" evidence="8">
    <location>
        <begin position="386"/>
        <end position="593"/>
    </location>
</feature>
<keyword evidence="5 9" id="KW-0456">Lyase</keyword>
<comment type="similarity">
    <text evidence="1">Belongs to the IlvD/Edd family.</text>
</comment>
<dbReference type="NCBIfam" id="NF004784">
    <property type="entry name" value="PRK06131.1"/>
    <property type="match status" value="1"/>
</dbReference>
<dbReference type="EC" id="4.2.1.-" evidence="9"/>
<dbReference type="PANTHER" id="PTHR43183">
    <property type="entry name" value="HYPOTHETICAL DIHYDROXYACID DEHYDRATASE (EUROFUNG)-RELATED"/>
    <property type="match status" value="1"/>
</dbReference>
<protein>
    <submittedName>
        <fullName evidence="9">IlvD/Edd family dehydratase</fullName>
        <ecNumber evidence="9">4.2.1.-</ecNumber>
    </submittedName>
</protein>
<dbReference type="SUPFAM" id="SSF52016">
    <property type="entry name" value="LeuD/IlvD-like"/>
    <property type="match status" value="1"/>
</dbReference>
<dbReference type="InterPro" id="IPR037237">
    <property type="entry name" value="IlvD/EDD_N"/>
</dbReference>
<dbReference type="RefSeq" id="WP_286658904.1">
    <property type="nucleotide sequence ID" value="NZ_JASZYV010000001.1"/>
</dbReference>
<evidence type="ECO:0000259" key="8">
    <source>
        <dbReference type="Pfam" id="PF24877"/>
    </source>
</evidence>
<dbReference type="InterPro" id="IPR020558">
    <property type="entry name" value="DiOHA_6PGluconate_deHydtase_CS"/>
</dbReference>
<evidence type="ECO:0000313" key="9">
    <source>
        <dbReference type="EMBL" id="MDM0043825.1"/>
    </source>
</evidence>
<evidence type="ECO:0000256" key="6">
    <source>
        <dbReference type="SAM" id="MobiDB-lite"/>
    </source>
</evidence>
<evidence type="ECO:0000256" key="5">
    <source>
        <dbReference type="ARBA" id="ARBA00023239"/>
    </source>
</evidence>
<keyword evidence="10" id="KW-1185">Reference proteome</keyword>
<evidence type="ECO:0000313" key="10">
    <source>
        <dbReference type="Proteomes" id="UP001174908"/>
    </source>
</evidence>
<evidence type="ECO:0000256" key="4">
    <source>
        <dbReference type="ARBA" id="ARBA00023014"/>
    </source>
</evidence>
<dbReference type="InterPro" id="IPR000581">
    <property type="entry name" value="ILV_EDD_N"/>
</dbReference>
<dbReference type="PANTHER" id="PTHR43183:SF1">
    <property type="entry name" value="HYPOTHETICAL DIHYDROXY-ACID DEHYDRATASE (EUROFUNG)-RELATED"/>
    <property type="match status" value="1"/>
</dbReference>
<dbReference type="Proteomes" id="UP001174908">
    <property type="component" value="Unassembled WGS sequence"/>
</dbReference>
<sequence>MKKTASTKSRPANAAGKKSKSAKAGQRFRSQAWFDNPANADMTALYIERTMNFGLGLEELQSGRPIIGIAQSGSDIAPCNRHHLVLAERMREGIRDAGGIAFEFPLHPIQETCKRPTASLDRNLQYLSLVEVLYGYPIDGVVLTTGCDKTTPAQIMAAATVDIPAIALNSGPMLNGWYEGQRTGSGTIVWRAREMMAAGEIGYEGFLKLVASSAPSTGHCNTMGTASTMNALAEALGMTLPGSAAIPAPYRDRQEMAYMTGKRIVEMVRENLKPSDILTRAAFENAIIVNSAIGGSTNAPIHLNAIARHIGVPLSNADWEKLGYKVPLLVNLQPAGEYLGEDFYRAGGVPAVVAELVAKGKIQPALTVNGKTLIENCEGHFASDRKVILPYNKPLKKDAGFLNFSGNLFDSAIMKTSVITPEFRQRYLENPADPMAFEGRAVVFDGPEDYHKRIDDPKLKIDAHCVLFMRGVGPIGYPGAAEVVNMRPPAYLLKKGITALPCIGDGRQSGTSGSPSILNASPEAATGGGLALLKTGDRVRFDLKKRSANMLVPDEELARRRTELEKAGGYAYPPSQTPWQEIQRGMVDELSNGMVLKPAVKYQRVNETMGLPRDNH</sequence>
<feature type="compositionally biased region" description="Polar residues" evidence="6">
    <location>
        <begin position="1"/>
        <end position="10"/>
    </location>
</feature>
<dbReference type="Pfam" id="PF00920">
    <property type="entry name" value="ILVD_EDD_N"/>
    <property type="match status" value="1"/>
</dbReference>
<dbReference type="InterPro" id="IPR042096">
    <property type="entry name" value="Dihydro-acid_dehy_C"/>
</dbReference>
<dbReference type="InterPro" id="IPR052352">
    <property type="entry name" value="Sugar_Degrad_Dehydratases"/>
</dbReference>
<feature type="domain" description="Dihydroxy-acid/6-phosphogluconate dehydratase N-terminal" evidence="7">
    <location>
        <begin position="64"/>
        <end position="376"/>
    </location>
</feature>
<evidence type="ECO:0000256" key="3">
    <source>
        <dbReference type="ARBA" id="ARBA00023004"/>
    </source>
</evidence>
<dbReference type="EMBL" id="JASZYV010000001">
    <property type="protein sequence ID" value="MDM0043825.1"/>
    <property type="molecule type" value="Genomic_DNA"/>
</dbReference>
<dbReference type="InterPro" id="IPR056740">
    <property type="entry name" value="ILV_EDD_C"/>
</dbReference>
<dbReference type="Gene3D" id="3.50.30.80">
    <property type="entry name" value="IlvD/EDD C-terminal domain-like"/>
    <property type="match status" value="1"/>
</dbReference>
<comment type="caution">
    <text evidence="9">The sequence shown here is derived from an EMBL/GenBank/DDBJ whole genome shotgun (WGS) entry which is preliminary data.</text>
</comment>
<keyword evidence="2" id="KW-0479">Metal-binding</keyword>
<reference evidence="9" key="1">
    <citation type="submission" date="2023-06" db="EMBL/GenBank/DDBJ databases">
        <authorList>
            <person name="Jiang Y."/>
            <person name="Liu Q."/>
        </authorList>
    </citation>
    <scope>NUCLEOTIDE SEQUENCE</scope>
    <source>
        <strain evidence="9">CGMCC 1.12089</strain>
    </source>
</reference>
<evidence type="ECO:0000256" key="1">
    <source>
        <dbReference type="ARBA" id="ARBA00006486"/>
    </source>
</evidence>
<evidence type="ECO:0000259" key="7">
    <source>
        <dbReference type="Pfam" id="PF00920"/>
    </source>
</evidence>
<accession>A0ABT7N7G5</accession>
<keyword evidence="3" id="KW-0408">Iron</keyword>
<dbReference type="NCBIfam" id="NF009560">
    <property type="entry name" value="PRK13017.1"/>
    <property type="match status" value="1"/>
</dbReference>
<name>A0ABT7N7G5_9BURK</name>
<dbReference type="PROSITE" id="PS00886">
    <property type="entry name" value="ILVD_EDD_1"/>
    <property type="match status" value="1"/>
</dbReference>
<dbReference type="Pfam" id="PF24877">
    <property type="entry name" value="ILV_EDD_C"/>
    <property type="match status" value="1"/>
</dbReference>
<evidence type="ECO:0000256" key="2">
    <source>
        <dbReference type="ARBA" id="ARBA00022723"/>
    </source>
</evidence>